<dbReference type="GO" id="GO:0016787">
    <property type="term" value="F:hydrolase activity"/>
    <property type="evidence" value="ECO:0007669"/>
    <property type="project" value="UniProtKB-KW"/>
</dbReference>
<dbReference type="InterPro" id="IPR050319">
    <property type="entry name" value="ABC_transp_ATP-bind"/>
</dbReference>
<organism evidence="5 6">
    <name type="scientific">Staphylococcus saccharolyticus</name>
    <dbReference type="NCBI Taxonomy" id="33028"/>
    <lineage>
        <taxon>Bacteria</taxon>
        <taxon>Bacillati</taxon>
        <taxon>Bacillota</taxon>
        <taxon>Bacilli</taxon>
        <taxon>Bacillales</taxon>
        <taxon>Staphylococcaceae</taxon>
        <taxon>Staphylococcus</taxon>
    </lineage>
</organism>
<comment type="similarity">
    <text evidence="1">Belongs to the ABC transporter superfamily.</text>
</comment>
<keyword evidence="6" id="KW-1185">Reference proteome</keyword>
<evidence type="ECO:0000256" key="2">
    <source>
        <dbReference type="ARBA" id="ARBA00022448"/>
    </source>
</evidence>
<dbReference type="AlphaFoldDB" id="A0A380H8G7"/>
<dbReference type="Gene3D" id="3.30.70.260">
    <property type="match status" value="1"/>
</dbReference>
<dbReference type="GO" id="GO:0005524">
    <property type="term" value="F:ATP binding"/>
    <property type="evidence" value="ECO:0007669"/>
    <property type="project" value="UniProtKB-KW"/>
</dbReference>
<accession>A0A380H8G7</accession>
<proteinExistence type="inferred from homology"/>
<reference evidence="5 6" key="1">
    <citation type="submission" date="2018-06" db="EMBL/GenBank/DDBJ databases">
        <authorList>
            <consortium name="Pathogen Informatics"/>
            <person name="Doyle S."/>
        </authorList>
    </citation>
    <scope>NUCLEOTIDE SEQUENCE [LARGE SCALE GENOMIC DNA]</scope>
    <source>
        <strain evidence="5 6">NCTC11807</strain>
    </source>
</reference>
<keyword evidence="4 5" id="KW-0067">ATP-binding</keyword>
<dbReference type="InterPro" id="IPR027417">
    <property type="entry name" value="P-loop_NTPase"/>
</dbReference>
<evidence type="ECO:0000256" key="3">
    <source>
        <dbReference type="ARBA" id="ARBA00022741"/>
    </source>
</evidence>
<gene>
    <name evidence="5" type="primary">metN2_2</name>
    <name evidence="5" type="ORF">NCTC11807_02604</name>
</gene>
<dbReference type="PANTHER" id="PTHR43776:SF7">
    <property type="entry name" value="D,D-DIPEPTIDE TRANSPORT ATP-BINDING PROTEIN DDPF-RELATED"/>
    <property type="match status" value="1"/>
</dbReference>
<dbReference type="PANTHER" id="PTHR43776">
    <property type="entry name" value="TRANSPORT ATP-BINDING PROTEIN"/>
    <property type="match status" value="1"/>
</dbReference>
<dbReference type="Gene3D" id="3.40.50.300">
    <property type="entry name" value="P-loop containing nucleotide triphosphate hydrolases"/>
    <property type="match status" value="1"/>
</dbReference>
<keyword evidence="3" id="KW-0547">Nucleotide-binding</keyword>
<dbReference type="EC" id="3.6.3.-" evidence="5"/>
<name>A0A380H8G7_9STAP</name>
<keyword evidence="5" id="KW-0378">Hydrolase</keyword>
<evidence type="ECO:0000256" key="1">
    <source>
        <dbReference type="ARBA" id="ARBA00005417"/>
    </source>
</evidence>
<dbReference type="Proteomes" id="UP000255425">
    <property type="component" value="Unassembled WGS sequence"/>
</dbReference>
<sequence length="118" mass="13548">MMITHEMSVIQKICHRVAVMENGEVIEMGTVKDVFSHPQTSTAKNFVSTVINTEPSKELCASFNSRKDSNFTNYKLFLDSEQIQLPILNELINKHHLNVNILFLLCQKFKMKQFVICG</sequence>
<evidence type="ECO:0000256" key="4">
    <source>
        <dbReference type="ARBA" id="ARBA00022840"/>
    </source>
</evidence>
<dbReference type="SUPFAM" id="SSF52540">
    <property type="entry name" value="P-loop containing nucleoside triphosphate hydrolases"/>
    <property type="match status" value="1"/>
</dbReference>
<keyword evidence="2" id="KW-0813">Transport</keyword>
<evidence type="ECO:0000313" key="6">
    <source>
        <dbReference type="Proteomes" id="UP000255425"/>
    </source>
</evidence>
<evidence type="ECO:0000313" key="5">
    <source>
        <dbReference type="EMBL" id="SUM74409.1"/>
    </source>
</evidence>
<dbReference type="EMBL" id="UHDZ01000001">
    <property type="protein sequence ID" value="SUM74409.1"/>
    <property type="molecule type" value="Genomic_DNA"/>
</dbReference>
<protein>
    <submittedName>
        <fullName evidence="5">ABC transporter ATP-binding protein</fullName>
        <ecNumber evidence="5">3.6.3.-</ecNumber>
    </submittedName>
</protein>